<dbReference type="GO" id="GO:0000976">
    <property type="term" value="F:transcription cis-regulatory region binding"/>
    <property type="evidence" value="ECO:0007669"/>
    <property type="project" value="TreeGrafter"/>
</dbReference>
<name>I4VTD5_9GAMM</name>
<evidence type="ECO:0000256" key="1">
    <source>
        <dbReference type="ARBA" id="ARBA00023125"/>
    </source>
</evidence>
<accession>I4VTD5</accession>
<evidence type="ECO:0000313" key="5">
    <source>
        <dbReference type="Proteomes" id="UP000004210"/>
    </source>
</evidence>
<keyword evidence="1 2" id="KW-0238">DNA-binding</keyword>
<dbReference type="GO" id="GO:0003700">
    <property type="term" value="F:DNA-binding transcription factor activity"/>
    <property type="evidence" value="ECO:0007669"/>
    <property type="project" value="TreeGrafter"/>
</dbReference>
<sequence>MKAIVNRSSSTKERILGAAEVLFAQRGFEGASLRQLTAAAGVNLAAVNYHFGSKDKLVEQVFRRRLDTLNAQRLAALGSARESGNDRLEDVLDAFIRPALKLSHEDSGSLFMRVLARAFAEHDDSLRQFLSENYGHVMRQFTAEFARLLPHLSKEELYWRIDLVTGALTHAMSGFGMIQRKQDVSEGAHLEQTIQHLIRFAVAGLTHP</sequence>
<evidence type="ECO:0000259" key="3">
    <source>
        <dbReference type="PROSITE" id="PS50977"/>
    </source>
</evidence>
<dbReference type="PROSITE" id="PS01081">
    <property type="entry name" value="HTH_TETR_1"/>
    <property type="match status" value="1"/>
</dbReference>
<dbReference type="EMBL" id="AJXU01000028">
    <property type="protein sequence ID" value="EIL90476.1"/>
    <property type="molecule type" value="Genomic_DNA"/>
</dbReference>
<dbReference type="Pfam" id="PF00440">
    <property type="entry name" value="TetR_N"/>
    <property type="match status" value="1"/>
</dbReference>
<protein>
    <submittedName>
        <fullName evidence="4">Transcriptional regulator</fullName>
    </submittedName>
</protein>
<dbReference type="SUPFAM" id="SSF48498">
    <property type="entry name" value="Tetracyclin repressor-like, C-terminal domain"/>
    <property type="match status" value="1"/>
</dbReference>
<feature type="DNA-binding region" description="H-T-H motif" evidence="2">
    <location>
        <begin position="32"/>
        <end position="51"/>
    </location>
</feature>
<dbReference type="Gene3D" id="1.10.357.10">
    <property type="entry name" value="Tetracycline Repressor, domain 2"/>
    <property type="match status" value="1"/>
</dbReference>
<dbReference type="InterPro" id="IPR009057">
    <property type="entry name" value="Homeodomain-like_sf"/>
</dbReference>
<gene>
    <name evidence="4" type="ORF">UU9_06709</name>
</gene>
<dbReference type="InterPro" id="IPR036271">
    <property type="entry name" value="Tet_transcr_reg_TetR-rel_C_sf"/>
</dbReference>
<dbReference type="PANTHER" id="PTHR30055">
    <property type="entry name" value="HTH-TYPE TRANSCRIPTIONAL REGULATOR RUTR"/>
    <property type="match status" value="1"/>
</dbReference>
<dbReference type="SUPFAM" id="SSF46689">
    <property type="entry name" value="Homeodomain-like"/>
    <property type="match status" value="1"/>
</dbReference>
<dbReference type="OrthoDB" id="2356263at2"/>
<dbReference type="Proteomes" id="UP000004210">
    <property type="component" value="Unassembled WGS sequence"/>
</dbReference>
<dbReference type="eggNOG" id="COG1309">
    <property type="taxonomic scope" value="Bacteria"/>
</dbReference>
<evidence type="ECO:0000256" key="2">
    <source>
        <dbReference type="PROSITE-ProRule" id="PRU00335"/>
    </source>
</evidence>
<reference evidence="4 5" key="1">
    <citation type="journal article" date="2012" name="J. Bacteriol.">
        <title>Genome sequences for six rhodanobacter strains, isolated from soils and the terrestrial subsurface, with variable denitrification capabilities.</title>
        <authorList>
            <person name="Kostka J.E."/>
            <person name="Green S.J."/>
            <person name="Rishishwar L."/>
            <person name="Prakash O."/>
            <person name="Katz L.S."/>
            <person name="Marino-Ramirez L."/>
            <person name="Jordan I.K."/>
            <person name="Munk C."/>
            <person name="Ivanova N."/>
            <person name="Mikhailova N."/>
            <person name="Watson D.B."/>
            <person name="Brown S.D."/>
            <person name="Palumbo A.V."/>
            <person name="Brooks S.C."/>
        </authorList>
    </citation>
    <scope>NUCLEOTIDE SEQUENCE [LARGE SCALE GENOMIC DNA]</scope>
    <source>
        <strain evidence="5">Jip2T</strain>
    </source>
</reference>
<proteinExistence type="predicted"/>
<dbReference type="InterPro" id="IPR001647">
    <property type="entry name" value="HTH_TetR"/>
</dbReference>
<evidence type="ECO:0000313" key="4">
    <source>
        <dbReference type="EMBL" id="EIL90476.1"/>
    </source>
</evidence>
<keyword evidence="5" id="KW-1185">Reference proteome</keyword>
<dbReference type="RefSeq" id="WP_007080982.1">
    <property type="nucleotide sequence ID" value="NZ_AJXU01000028.1"/>
</dbReference>
<dbReference type="InterPro" id="IPR023772">
    <property type="entry name" value="DNA-bd_HTH_TetR-type_CS"/>
</dbReference>
<organism evidence="4 5">
    <name type="scientific">Rhodanobacter fulvus Jip2</name>
    <dbReference type="NCBI Taxonomy" id="1163408"/>
    <lineage>
        <taxon>Bacteria</taxon>
        <taxon>Pseudomonadati</taxon>
        <taxon>Pseudomonadota</taxon>
        <taxon>Gammaproteobacteria</taxon>
        <taxon>Lysobacterales</taxon>
        <taxon>Rhodanobacteraceae</taxon>
        <taxon>Rhodanobacter</taxon>
    </lineage>
</organism>
<dbReference type="PROSITE" id="PS50977">
    <property type="entry name" value="HTH_TETR_2"/>
    <property type="match status" value="1"/>
</dbReference>
<dbReference type="Pfam" id="PF17939">
    <property type="entry name" value="TetR_C_30"/>
    <property type="match status" value="1"/>
</dbReference>
<dbReference type="InterPro" id="IPR050109">
    <property type="entry name" value="HTH-type_TetR-like_transc_reg"/>
</dbReference>
<dbReference type="STRING" id="1163408.UU9_06709"/>
<dbReference type="PANTHER" id="PTHR30055:SF235">
    <property type="entry name" value="TRANSCRIPTIONAL REGULATORY PROTEIN"/>
    <property type="match status" value="1"/>
</dbReference>
<dbReference type="PATRIC" id="fig|1163408.3.peg.1370"/>
<dbReference type="InterPro" id="IPR041586">
    <property type="entry name" value="PsrA_TetR_C"/>
</dbReference>
<feature type="domain" description="HTH tetR-type" evidence="3">
    <location>
        <begin position="9"/>
        <end position="69"/>
    </location>
</feature>
<dbReference type="AlphaFoldDB" id="I4VTD5"/>
<dbReference type="PRINTS" id="PR00455">
    <property type="entry name" value="HTHTETR"/>
</dbReference>
<comment type="caution">
    <text evidence="4">The sequence shown here is derived from an EMBL/GenBank/DDBJ whole genome shotgun (WGS) entry which is preliminary data.</text>
</comment>